<keyword evidence="1" id="KW-0472">Membrane</keyword>
<feature type="transmembrane region" description="Helical" evidence="1">
    <location>
        <begin position="318"/>
        <end position="339"/>
    </location>
</feature>
<feature type="transmembrane region" description="Helical" evidence="1">
    <location>
        <begin position="377"/>
        <end position="395"/>
    </location>
</feature>
<proteinExistence type="predicted"/>
<sequence length="439" mass="47901">MEQLNSYKPSRRDVLRDALLAALFAACLITILEYIGFNEEVNAEALRLAVSLVGHPQDSADTDPPAAAVMPAVVLFSQAWYESYFNQTSPLERGKLMDAMNALLDASAVPGQLVIDIDLSPLPQGGDPQQAALDRLLAKLAAELPQGVTLTTPAPVVTPQAYEIKRAWLENMCRAGVRFGLPHLHAHEGVVLKRLLAPQTLANVAYAAAQQRENSAVVCRRVEQSGDELDFLWLTPASPSGEFEPINAHFYRHLSPFVVDSLQELKRAWRPRSDQTVFIGGSYGYGDWYLTPAGRQPGVVLHAAAYYSAHDSVAPVSMAWSLSIGVACALVGGYLLVVLKRVVEPYWMIAVVAPLVLPIMLLVALSLLLAIFLAWNIVFSVAMVTEAAVLFAEFFPSLRSAQRSAQGKCCVFFDSYVSLVVFLLVVLLTAVLVFVHEVL</sequence>
<protein>
    <recommendedName>
        <fullName evidence="2">CHASE2 domain-containing protein</fullName>
    </recommendedName>
</protein>
<name>A0A0S2TD76_9GAMM</name>
<feature type="transmembrane region" description="Helical" evidence="1">
    <location>
        <begin position="346"/>
        <end position="371"/>
    </location>
</feature>
<dbReference type="Proteomes" id="UP000055136">
    <property type="component" value="Chromosome"/>
</dbReference>
<keyword evidence="1" id="KW-1133">Transmembrane helix</keyword>
<evidence type="ECO:0000313" key="3">
    <source>
        <dbReference type="EMBL" id="ALP53097.1"/>
    </source>
</evidence>
<feature type="domain" description="CHASE2" evidence="2">
    <location>
        <begin position="87"/>
        <end position="323"/>
    </location>
</feature>
<dbReference type="KEGG" id="tee:Tel_07965"/>
<organism evidence="3 4">
    <name type="scientific">Candidatus Tenderia electrophaga</name>
    <dbReference type="NCBI Taxonomy" id="1748243"/>
    <lineage>
        <taxon>Bacteria</taxon>
        <taxon>Pseudomonadati</taxon>
        <taxon>Pseudomonadota</taxon>
        <taxon>Gammaproteobacteria</taxon>
        <taxon>Candidatus Tenderiales</taxon>
        <taxon>Candidatus Tenderiaceae</taxon>
        <taxon>Candidatus Tenderia</taxon>
    </lineage>
</organism>
<dbReference type="EMBL" id="CP013099">
    <property type="protein sequence ID" value="ALP53097.1"/>
    <property type="molecule type" value="Genomic_DNA"/>
</dbReference>
<dbReference type="AlphaFoldDB" id="A0A0S2TD76"/>
<gene>
    <name evidence="3" type="ORF">Tel_07965</name>
</gene>
<accession>A0A0S2TD76</accession>
<evidence type="ECO:0000313" key="4">
    <source>
        <dbReference type="Proteomes" id="UP000055136"/>
    </source>
</evidence>
<keyword evidence="4" id="KW-1185">Reference proteome</keyword>
<feature type="transmembrane region" description="Helical" evidence="1">
    <location>
        <begin position="416"/>
        <end position="435"/>
    </location>
</feature>
<evidence type="ECO:0000256" key="1">
    <source>
        <dbReference type="SAM" id="Phobius"/>
    </source>
</evidence>
<dbReference type="InterPro" id="IPR007890">
    <property type="entry name" value="CHASE2"/>
</dbReference>
<feature type="transmembrane region" description="Helical" evidence="1">
    <location>
        <begin position="18"/>
        <end position="37"/>
    </location>
</feature>
<dbReference type="Pfam" id="PF05226">
    <property type="entry name" value="CHASE2"/>
    <property type="match status" value="1"/>
</dbReference>
<reference evidence="3" key="1">
    <citation type="submission" date="2015-10" db="EMBL/GenBank/DDBJ databases">
        <title>Description of Candidatus Tenderia electrophaga gen. nov, sp. nov., an Uncultivated Electroautotroph from a Biocathode Enrichment.</title>
        <authorList>
            <person name="Eddie B.J."/>
            <person name="Malanoski A.P."/>
            <person name="Wang Z."/>
            <person name="Hall R.J."/>
            <person name="Oh S.D."/>
            <person name="Heiner C."/>
            <person name="Lin B."/>
            <person name="Strycharz-Glaven S.M."/>
        </authorList>
    </citation>
    <scope>NUCLEOTIDE SEQUENCE [LARGE SCALE GENOMIC DNA]</scope>
    <source>
        <strain evidence="3">NRL1</strain>
    </source>
</reference>
<dbReference type="STRING" id="1748243.Tel_07965"/>
<evidence type="ECO:0000259" key="2">
    <source>
        <dbReference type="Pfam" id="PF05226"/>
    </source>
</evidence>
<keyword evidence="1" id="KW-0812">Transmembrane</keyword>